<dbReference type="SUPFAM" id="SSF53067">
    <property type="entry name" value="Actin-like ATPase domain"/>
    <property type="match status" value="2"/>
</dbReference>
<dbReference type="EMBL" id="MCGE01000013">
    <property type="protein sequence ID" value="ORZ15333.1"/>
    <property type="molecule type" value="Genomic_DNA"/>
</dbReference>
<dbReference type="Proteomes" id="UP000193560">
    <property type="component" value="Unassembled WGS sequence"/>
</dbReference>
<accession>A0A1X2IF39</accession>
<evidence type="ECO:0000313" key="2">
    <source>
        <dbReference type="Proteomes" id="UP000193560"/>
    </source>
</evidence>
<evidence type="ECO:0008006" key="3">
    <source>
        <dbReference type="Google" id="ProtNLM"/>
    </source>
</evidence>
<sequence length="576" mass="64640">MTNSVLDQYKLVVAYDFGTTYSGASYAFTQVTPEVFDVQKWPQKSGNYYPKTPTLSLYRTSQPNMLVDWGHGAKKTMQKPHSDKEYSLLANFKLNLDAKLRRPALANGISSVTAVADYLKALHEHVLEDVTRGFAKNYSPDTFRYCLTVPAMWSDQAKNNMRQAAIRAGLVKPHDPPERLLLISEPEAAALYCEKMCDQVNLLPSDRLMICDAGGGTVDLIVFEVDGPSKLREVTNGMGESCGSMFLDDNFSRLLQEKLGDQAQTLPNVAVRNMIDQFVDTIKPDFDGLEDQYLNLHASVQLDKLCEPDPDCVDEGTLILRASELKEKVFGPVVEKVIKLMETQYSQIPDKRLSCIFLVGGFGSSQYLFQRVKDVFSDRVKQILCPPRAAMAIVRGAVHFGLNPRVITSRVSRRTYGINAGLPFDPALDPLSSRIIRPDGSARCPTRFLVFVKKNDRLPVDHCIREEMFIYYGTLQVTDIMLYATENDTVPRYFNDAGVHQVAAISVPIPKLPGVNYGERISYTVRMYFGMTEIRVEADFGTGELYEVHCDFDAINGYDDDKLTSDTSAMTEFVDR</sequence>
<reference evidence="1 2" key="1">
    <citation type="submission" date="2016-07" db="EMBL/GenBank/DDBJ databases">
        <title>Pervasive Adenine N6-methylation of Active Genes in Fungi.</title>
        <authorList>
            <consortium name="DOE Joint Genome Institute"/>
            <person name="Mondo S.J."/>
            <person name="Dannebaum R.O."/>
            <person name="Kuo R.C."/>
            <person name="Labutti K."/>
            <person name="Haridas S."/>
            <person name="Kuo A."/>
            <person name="Salamov A."/>
            <person name="Ahrendt S.R."/>
            <person name="Lipzen A."/>
            <person name="Sullivan W."/>
            <person name="Andreopoulos W.B."/>
            <person name="Clum A."/>
            <person name="Lindquist E."/>
            <person name="Daum C."/>
            <person name="Ramamoorthy G.K."/>
            <person name="Gryganskyi A."/>
            <person name="Culley D."/>
            <person name="Magnuson J.K."/>
            <person name="James T.Y."/>
            <person name="O'Malley M.A."/>
            <person name="Stajich J.E."/>
            <person name="Spatafora J.W."/>
            <person name="Visel A."/>
            <person name="Grigoriev I.V."/>
        </authorList>
    </citation>
    <scope>NUCLEOTIDE SEQUENCE [LARGE SCALE GENOMIC DNA]</scope>
    <source>
        <strain evidence="1 2">NRRL 1336</strain>
    </source>
</reference>
<name>A0A1X2IF39_9FUNG</name>
<dbReference type="PANTHER" id="PTHR14187:SF5">
    <property type="entry name" value="HEAT SHOCK 70 KDA PROTEIN 12A"/>
    <property type="match status" value="1"/>
</dbReference>
<protein>
    <recommendedName>
        <fullName evidence="3">Actin-like ATPase domain-containing protein</fullName>
    </recommendedName>
</protein>
<dbReference type="PANTHER" id="PTHR14187">
    <property type="entry name" value="ALPHA KINASE/ELONGATION FACTOR 2 KINASE"/>
    <property type="match status" value="1"/>
</dbReference>
<organism evidence="1 2">
    <name type="scientific">Absidia repens</name>
    <dbReference type="NCBI Taxonomy" id="90262"/>
    <lineage>
        <taxon>Eukaryota</taxon>
        <taxon>Fungi</taxon>
        <taxon>Fungi incertae sedis</taxon>
        <taxon>Mucoromycota</taxon>
        <taxon>Mucoromycotina</taxon>
        <taxon>Mucoromycetes</taxon>
        <taxon>Mucorales</taxon>
        <taxon>Cunninghamellaceae</taxon>
        <taxon>Absidia</taxon>
    </lineage>
</organism>
<keyword evidence="2" id="KW-1185">Reference proteome</keyword>
<proteinExistence type="predicted"/>
<dbReference type="AlphaFoldDB" id="A0A1X2IF39"/>
<dbReference type="CDD" id="cd10229">
    <property type="entry name" value="ASKHA_NBD_HSP70_HSPA12"/>
    <property type="match status" value="1"/>
</dbReference>
<dbReference type="Gene3D" id="3.30.420.40">
    <property type="match status" value="1"/>
</dbReference>
<dbReference type="InterPro" id="IPR043129">
    <property type="entry name" value="ATPase_NBD"/>
</dbReference>
<comment type="caution">
    <text evidence="1">The sequence shown here is derived from an EMBL/GenBank/DDBJ whole genome shotgun (WGS) entry which is preliminary data.</text>
</comment>
<dbReference type="STRING" id="90262.A0A1X2IF39"/>
<gene>
    <name evidence="1" type="ORF">BCR42DRAFT_452182</name>
</gene>
<dbReference type="OrthoDB" id="2963168at2759"/>
<evidence type="ECO:0000313" key="1">
    <source>
        <dbReference type="EMBL" id="ORZ15333.1"/>
    </source>
</evidence>